<comment type="caution">
    <text evidence="6">The sequence shown here is derived from an EMBL/GenBank/DDBJ whole genome shotgun (WGS) entry which is preliminary data.</text>
</comment>
<dbReference type="SMART" id="SM00267">
    <property type="entry name" value="GGDEF"/>
    <property type="match status" value="1"/>
</dbReference>
<dbReference type="PROSITE" id="PS50113">
    <property type="entry name" value="PAC"/>
    <property type="match status" value="1"/>
</dbReference>
<dbReference type="InterPro" id="IPR000014">
    <property type="entry name" value="PAS"/>
</dbReference>
<evidence type="ECO:0000313" key="6">
    <source>
        <dbReference type="EMBL" id="TSE27328.1"/>
    </source>
</evidence>
<proteinExistence type="predicted"/>
<dbReference type="InterPro" id="IPR000160">
    <property type="entry name" value="GGDEF_dom"/>
</dbReference>
<name>A0A554WUS4_9BURK</name>
<dbReference type="SUPFAM" id="SSF55073">
    <property type="entry name" value="Nucleotide cyclase"/>
    <property type="match status" value="1"/>
</dbReference>
<dbReference type="InterPro" id="IPR043128">
    <property type="entry name" value="Rev_trsase/Diguanyl_cyclase"/>
</dbReference>
<dbReference type="PROSITE" id="PS50883">
    <property type="entry name" value="EAL"/>
    <property type="match status" value="1"/>
</dbReference>
<accession>A0A554WUS4</accession>
<feature type="domain" description="PAC" evidence="3">
    <location>
        <begin position="382"/>
        <end position="434"/>
    </location>
</feature>
<feature type="domain" description="PAS" evidence="2">
    <location>
        <begin position="300"/>
        <end position="371"/>
    </location>
</feature>
<dbReference type="Pfam" id="PF00990">
    <property type="entry name" value="GGDEF"/>
    <property type="match status" value="1"/>
</dbReference>
<feature type="domain" description="EAL" evidence="4">
    <location>
        <begin position="607"/>
        <end position="860"/>
    </location>
</feature>
<sequence>MPLSRCARPWRVPARLALVVVMATVAVAAPARTLKVGFYDNPPKLTRTSTGEPGGSFVELLQAIARAEGWTLQWQECRWAQCLERLERGELDLMPDVALTADRQTRFDFHVQPAMLSWSQLYRAPAVTIGSVLDLDGRRVAVLRDSAQAGALQGMLQGFALRVTLVPVDSLAEAFAAVAQGGADAAAANVHFGDYHMNVYGLRATPVVFNPSRLYFAAPRGRHGDVLAAIDRHLLQWGSDPSSPYHEIMRRWATPQGVVRLPAWAWPALGGLAGVALLFGGVSLWLRRRVHQATEELRRSERRYRELTETINDVIWTLDPVTMRFTYVSPAVQRLRGHTPEEIVGQPLESALTPESAVRVRALLARRLADFEASGRSQSEPAVLELAQPRKDGGVVWTEVVSTLVRRPEDGRVEVLGVTRDITERRAAQARIEQLARYDQLTGLPNREHLRQQLRALLAAARLQRQALAVLMVDLDHFKTVNEAQGLGVGDALLGEVAQRLQAGCGPRDLVARMAGDEFALVLTDVDAQGAMQRAQALLEAISRPCRIAGGEIGLGATIGIALFPDDGDDPDELMRRAEAAMHQAKQTARHSWRFYTPALQHHSDRLLRLSTALAQALPRGELRLQYQPQVSLRDGRIVGAEALLRWRHPGLGEVAPAEFIPVAESSGRIVEIGDWVLREAVAAARRWVDLPQAPYVAVNVSVPQLLQPDFAARVRELTARAGLPPQRLELEVTESVAAGGLEDARRTLRSLVEAGFAVAIDDFGTGYSSLAYLRRLGFARLKIDRVFVQDIGRDADDEAIIRAIVQLAHTLGLSTIAEGVETVEQARFLAEAGCDVMQGWLFCAALDEADFVTLVRKHDAAGWHARWLATPAAA</sequence>
<evidence type="ECO:0000256" key="1">
    <source>
        <dbReference type="SAM" id="SignalP"/>
    </source>
</evidence>
<organism evidence="6 7">
    <name type="scientific">Tepidimonas sediminis</name>
    <dbReference type="NCBI Taxonomy" id="2588941"/>
    <lineage>
        <taxon>Bacteria</taxon>
        <taxon>Pseudomonadati</taxon>
        <taxon>Pseudomonadota</taxon>
        <taxon>Betaproteobacteria</taxon>
        <taxon>Burkholderiales</taxon>
        <taxon>Tepidimonas</taxon>
    </lineage>
</organism>
<dbReference type="SMART" id="SM00086">
    <property type="entry name" value="PAC"/>
    <property type="match status" value="1"/>
</dbReference>
<dbReference type="RefSeq" id="WP_185970529.1">
    <property type="nucleotide sequence ID" value="NZ_VJND01000001.1"/>
</dbReference>
<dbReference type="Pfam" id="PF00563">
    <property type="entry name" value="EAL"/>
    <property type="match status" value="1"/>
</dbReference>
<dbReference type="InterPro" id="IPR029787">
    <property type="entry name" value="Nucleotide_cyclase"/>
</dbReference>
<dbReference type="SUPFAM" id="SSF55785">
    <property type="entry name" value="PYP-like sensor domain (PAS domain)"/>
    <property type="match status" value="1"/>
</dbReference>
<dbReference type="SMART" id="SM00052">
    <property type="entry name" value="EAL"/>
    <property type="match status" value="1"/>
</dbReference>
<dbReference type="InterPro" id="IPR035965">
    <property type="entry name" value="PAS-like_dom_sf"/>
</dbReference>
<keyword evidence="1" id="KW-0732">Signal</keyword>
<dbReference type="Proteomes" id="UP000320225">
    <property type="component" value="Unassembled WGS sequence"/>
</dbReference>
<dbReference type="PROSITE" id="PS50887">
    <property type="entry name" value="GGDEF"/>
    <property type="match status" value="1"/>
</dbReference>
<dbReference type="Gene3D" id="3.30.450.20">
    <property type="entry name" value="PAS domain"/>
    <property type="match status" value="1"/>
</dbReference>
<evidence type="ECO:0000259" key="4">
    <source>
        <dbReference type="PROSITE" id="PS50883"/>
    </source>
</evidence>
<evidence type="ECO:0000259" key="5">
    <source>
        <dbReference type="PROSITE" id="PS50887"/>
    </source>
</evidence>
<dbReference type="Gene3D" id="3.30.70.270">
    <property type="match status" value="1"/>
</dbReference>
<dbReference type="PANTHER" id="PTHR44757:SF2">
    <property type="entry name" value="BIOFILM ARCHITECTURE MAINTENANCE PROTEIN MBAA"/>
    <property type="match status" value="1"/>
</dbReference>
<dbReference type="SUPFAM" id="SSF53850">
    <property type="entry name" value="Periplasmic binding protein-like II"/>
    <property type="match status" value="1"/>
</dbReference>
<evidence type="ECO:0000259" key="2">
    <source>
        <dbReference type="PROSITE" id="PS50112"/>
    </source>
</evidence>
<dbReference type="GO" id="GO:0006355">
    <property type="term" value="P:regulation of DNA-templated transcription"/>
    <property type="evidence" value="ECO:0007669"/>
    <property type="project" value="InterPro"/>
</dbReference>
<dbReference type="CDD" id="cd01948">
    <property type="entry name" value="EAL"/>
    <property type="match status" value="1"/>
</dbReference>
<dbReference type="PANTHER" id="PTHR44757">
    <property type="entry name" value="DIGUANYLATE CYCLASE DGCP"/>
    <property type="match status" value="1"/>
</dbReference>
<dbReference type="AlphaFoldDB" id="A0A554WUS4"/>
<dbReference type="Gene3D" id="3.20.20.450">
    <property type="entry name" value="EAL domain"/>
    <property type="match status" value="1"/>
</dbReference>
<dbReference type="SUPFAM" id="SSF141868">
    <property type="entry name" value="EAL domain-like"/>
    <property type="match status" value="1"/>
</dbReference>
<dbReference type="InterPro" id="IPR001610">
    <property type="entry name" value="PAC"/>
</dbReference>
<dbReference type="InterPro" id="IPR001638">
    <property type="entry name" value="Solute-binding_3/MltF_N"/>
</dbReference>
<dbReference type="InterPro" id="IPR052155">
    <property type="entry name" value="Biofilm_reg_signaling"/>
</dbReference>
<dbReference type="Pfam" id="PF00989">
    <property type="entry name" value="PAS"/>
    <property type="match status" value="1"/>
</dbReference>
<feature type="domain" description="GGDEF" evidence="5">
    <location>
        <begin position="466"/>
        <end position="598"/>
    </location>
</feature>
<gene>
    <name evidence="6" type="ORF">Tsedi_00161</name>
</gene>
<dbReference type="Gene3D" id="3.40.190.10">
    <property type="entry name" value="Periplasmic binding protein-like II"/>
    <property type="match status" value="2"/>
</dbReference>
<dbReference type="InterPro" id="IPR000700">
    <property type="entry name" value="PAS-assoc_C"/>
</dbReference>
<feature type="signal peptide" evidence="1">
    <location>
        <begin position="1"/>
        <end position="28"/>
    </location>
</feature>
<dbReference type="EMBL" id="VJND01000001">
    <property type="protein sequence ID" value="TSE27328.1"/>
    <property type="molecule type" value="Genomic_DNA"/>
</dbReference>
<dbReference type="NCBIfam" id="TIGR00254">
    <property type="entry name" value="GGDEF"/>
    <property type="match status" value="1"/>
</dbReference>
<dbReference type="Pfam" id="PF00497">
    <property type="entry name" value="SBP_bac_3"/>
    <property type="match status" value="1"/>
</dbReference>
<dbReference type="InterPro" id="IPR035919">
    <property type="entry name" value="EAL_sf"/>
</dbReference>
<dbReference type="InterPro" id="IPR001633">
    <property type="entry name" value="EAL_dom"/>
</dbReference>
<dbReference type="CDD" id="cd00130">
    <property type="entry name" value="PAS"/>
    <property type="match status" value="1"/>
</dbReference>
<dbReference type="CDD" id="cd01949">
    <property type="entry name" value="GGDEF"/>
    <property type="match status" value="1"/>
</dbReference>
<feature type="chain" id="PRO_5021949852" evidence="1">
    <location>
        <begin position="29"/>
        <end position="875"/>
    </location>
</feature>
<evidence type="ECO:0000259" key="3">
    <source>
        <dbReference type="PROSITE" id="PS50113"/>
    </source>
</evidence>
<dbReference type="SMART" id="SM00062">
    <property type="entry name" value="PBPb"/>
    <property type="match status" value="1"/>
</dbReference>
<dbReference type="PROSITE" id="PS50112">
    <property type="entry name" value="PAS"/>
    <property type="match status" value="1"/>
</dbReference>
<dbReference type="SMART" id="SM00091">
    <property type="entry name" value="PAS"/>
    <property type="match status" value="1"/>
</dbReference>
<dbReference type="InterPro" id="IPR013767">
    <property type="entry name" value="PAS_fold"/>
</dbReference>
<dbReference type="NCBIfam" id="TIGR00229">
    <property type="entry name" value="sensory_box"/>
    <property type="match status" value="1"/>
</dbReference>
<protein>
    <submittedName>
        <fullName evidence="6">Putative signaling protein</fullName>
    </submittedName>
</protein>
<keyword evidence="7" id="KW-1185">Reference proteome</keyword>
<reference evidence="6 7" key="1">
    <citation type="submission" date="2019-07" db="EMBL/GenBank/DDBJ databases">
        <title>Tepidimonas sediminis YIM 72259 draft genome.</title>
        <authorList>
            <person name="Da Costa M.S."/>
            <person name="Froufe H.J.C."/>
            <person name="Egas C."/>
            <person name="Albuquerque L."/>
        </authorList>
    </citation>
    <scope>NUCLEOTIDE SEQUENCE [LARGE SCALE GENOMIC DNA]</scope>
    <source>
        <strain evidence="6 7">YIM 72259</strain>
    </source>
</reference>
<evidence type="ECO:0000313" key="7">
    <source>
        <dbReference type="Proteomes" id="UP000320225"/>
    </source>
</evidence>